<dbReference type="NCBIfam" id="TIGR00254">
    <property type="entry name" value="GGDEF"/>
    <property type="match status" value="1"/>
</dbReference>
<gene>
    <name evidence="4" type="primary">rpfG_1</name>
    <name evidence="4" type="ORF">CTLFYP3_01936</name>
</gene>
<feature type="domain" description="HD-GYP" evidence="3">
    <location>
        <begin position="391"/>
        <end position="585"/>
    </location>
</feature>
<sequence>MKKIKIGYPIFIWYIEMVINMKEIRKCRIKQINDMASIVKLASLMFTSIIFFQYFSYDGGMSLGSFYNTSIFMPIFIGCLVLAIIYMAWSFTYSENVNKLTIKHKILIENAFFGLILFFVVIISGAHESDYKFLFLFIITSTTIQSGMKSGMVTSIVASLAILIMDIVCMPGVEINKYFQNDLILAGVFILTVWPLGFYVKIEGEHIEKLENLANKDGLTGVYNHRYFQDALKELIVKAKKNKTKLAMILTDIDHFKHYNDLYGHQNGDEVLRKIGKILRDNSGENSITARYGGEEFAIILPETSEGEAVKIADKIRLIIEETKFYGEENQPNGVLTVSMGISTFPDKAKNEIDLIKSTDDALYRAKFFNKNRVETYSSILDDLKNDIDEKDIELVTSIKTLIGVINARDKYTYGHSERVVLYSRLLSEKLNLSIEDKNNLIQGSYMHDIGKINISKEILLKQMPLTNEEWNILKGHPEEGIEIIKSVKSLDKIIPIIKHHHEKFDGTGYPDKLKGDEIPYLARVLSVVDSFDAMTSNRPYNKRRSYEEAIEELRKFSGTQFDPCIAEKFIEVIEENKEKFDNLR</sequence>
<dbReference type="SUPFAM" id="SSF55073">
    <property type="entry name" value="Nucleotide cyclase"/>
    <property type="match status" value="1"/>
</dbReference>
<evidence type="ECO:0000256" key="1">
    <source>
        <dbReference type="SAM" id="Phobius"/>
    </source>
</evidence>
<dbReference type="InterPro" id="IPR006675">
    <property type="entry name" value="HDIG_dom"/>
</dbReference>
<dbReference type="InterPro" id="IPR043128">
    <property type="entry name" value="Rev_trsase/Diguanyl_cyclase"/>
</dbReference>
<dbReference type="PROSITE" id="PS51832">
    <property type="entry name" value="HD_GYP"/>
    <property type="match status" value="1"/>
</dbReference>
<accession>A0A6N3DKT7</accession>
<dbReference type="PANTHER" id="PTHR45138">
    <property type="entry name" value="REGULATORY COMPONENTS OF SENSORY TRANSDUCTION SYSTEM"/>
    <property type="match status" value="1"/>
</dbReference>
<dbReference type="Gene3D" id="1.10.3210.10">
    <property type="entry name" value="Hypothetical protein af1432"/>
    <property type="match status" value="1"/>
</dbReference>
<dbReference type="GO" id="GO:0043709">
    <property type="term" value="P:cell adhesion involved in single-species biofilm formation"/>
    <property type="evidence" value="ECO:0007669"/>
    <property type="project" value="TreeGrafter"/>
</dbReference>
<reference evidence="4" key="1">
    <citation type="submission" date="2019-11" db="EMBL/GenBank/DDBJ databases">
        <authorList>
            <person name="Feng L."/>
        </authorList>
    </citation>
    <scope>NUCLEOTIDE SEQUENCE</scope>
    <source>
        <strain evidence="4">CTertiumLFYP3</strain>
    </source>
</reference>
<keyword evidence="1" id="KW-0812">Transmembrane</keyword>
<dbReference type="Pfam" id="PF13487">
    <property type="entry name" value="HD_5"/>
    <property type="match status" value="1"/>
</dbReference>
<dbReference type="InterPro" id="IPR037522">
    <property type="entry name" value="HD_GYP_dom"/>
</dbReference>
<feature type="transmembrane region" description="Helical" evidence="1">
    <location>
        <begin position="152"/>
        <end position="171"/>
    </location>
</feature>
<dbReference type="GO" id="GO:0071111">
    <property type="term" value="F:cyclic-guanylate-specific phosphodiesterase activity"/>
    <property type="evidence" value="ECO:0007669"/>
    <property type="project" value="UniProtKB-EC"/>
</dbReference>
<dbReference type="FunFam" id="3.30.70.270:FF:000001">
    <property type="entry name" value="Diguanylate cyclase domain protein"/>
    <property type="match status" value="1"/>
</dbReference>
<keyword evidence="1" id="KW-1133">Transmembrane helix</keyword>
<dbReference type="Pfam" id="PF00990">
    <property type="entry name" value="GGDEF"/>
    <property type="match status" value="1"/>
</dbReference>
<dbReference type="InterPro" id="IPR000160">
    <property type="entry name" value="GGDEF_dom"/>
</dbReference>
<dbReference type="InterPro" id="IPR003607">
    <property type="entry name" value="HD/PDEase_dom"/>
</dbReference>
<name>A0A6N3DKT7_9CLOT</name>
<dbReference type="GO" id="GO:0005886">
    <property type="term" value="C:plasma membrane"/>
    <property type="evidence" value="ECO:0007669"/>
    <property type="project" value="TreeGrafter"/>
</dbReference>
<dbReference type="PROSITE" id="PS50887">
    <property type="entry name" value="GGDEF"/>
    <property type="match status" value="1"/>
</dbReference>
<dbReference type="NCBIfam" id="TIGR00277">
    <property type="entry name" value="HDIG"/>
    <property type="match status" value="1"/>
</dbReference>
<dbReference type="CDD" id="cd01949">
    <property type="entry name" value="GGDEF"/>
    <property type="match status" value="1"/>
</dbReference>
<protein>
    <submittedName>
        <fullName evidence="4">Cyclic di-GMP phosphodiesterase response regulator RpfG</fullName>
        <ecNumber evidence="4">3.1.4.52</ecNumber>
    </submittedName>
</protein>
<dbReference type="InterPro" id="IPR050469">
    <property type="entry name" value="Diguanylate_Cyclase"/>
</dbReference>
<dbReference type="SUPFAM" id="SSF109604">
    <property type="entry name" value="HD-domain/PDEase-like"/>
    <property type="match status" value="1"/>
</dbReference>
<dbReference type="Gene3D" id="3.30.70.270">
    <property type="match status" value="1"/>
</dbReference>
<evidence type="ECO:0000313" key="4">
    <source>
        <dbReference type="EMBL" id="VYU27729.1"/>
    </source>
</evidence>
<dbReference type="GO" id="GO:1902201">
    <property type="term" value="P:negative regulation of bacterial-type flagellum-dependent cell motility"/>
    <property type="evidence" value="ECO:0007669"/>
    <property type="project" value="TreeGrafter"/>
</dbReference>
<organism evidence="4">
    <name type="scientific">Clostridium tertium</name>
    <dbReference type="NCBI Taxonomy" id="1559"/>
    <lineage>
        <taxon>Bacteria</taxon>
        <taxon>Bacillati</taxon>
        <taxon>Bacillota</taxon>
        <taxon>Clostridia</taxon>
        <taxon>Eubacteriales</taxon>
        <taxon>Clostridiaceae</taxon>
        <taxon>Clostridium</taxon>
    </lineage>
</organism>
<proteinExistence type="predicted"/>
<dbReference type="GO" id="GO:0052621">
    <property type="term" value="F:diguanylate cyclase activity"/>
    <property type="evidence" value="ECO:0007669"/>
    <property type="project" value="TreeGrafter"/>
</dbReference>
<dbReference type="EMBL" id="CACRTO010000019">
    <property type="protein sequence ID" value="VYU27729.1"/>
    <property type="molecule type" value="Genomic_DNA"/>
</dbReference>
<feature type="transmembrane region" description="Helical" evidence="1">
    <location>
        <begin position="36"/>
        <end position="55"/>
    </location>
</feature>
<evidence type="ECO:0000259" key="2">
    <source>
        <dbReference type="PROSITE" id="PS50887"/>
    </source>
</evidence>
<feature type="transmembrane region" description="Helical" evidence="1">
    <location>
        <begin position="106"/>
        <end position="126"/>
    </location>
</feature>
<feature type="transmembrane region" description="Helical" evidence="1">
    <location>
        <begin position="75"/>
        <end position="94"/>
    </location>
</feature>
<dbReference type="SMART" id="SM00471">
    <property type="entry name" value="HDc"/>
    <property type="match status" value="1"/>
</dbReference>
<dbReference type="AlphaFoldDB" id="A0A6N3DKT7"/>
<dbReference type="EC" id="3.1.4.52" evidence="4"/>
<feature type="transmembrane region" description="Helical" evidence="1">
    <location>
        <begin position="183"/>
        <end position="200"/>
    </location>
</feature>
<dbReference type="SMART" id="SM00267">
    <property type="entry name" value="GGDEF"/>
    <property type="match status" value="1"/>
</dbReference>
<dbReference type="PANTHER" id="PTHR45138:SF9">
    <property type="entry name" value="DIGUANYLATE CYCLASE DGCM-RELATED"/>
    <property type="match status" value="1"/>
</dbReference>
<dbReference type="InterPro" id="IPR029787">
    <property type="entry name" value="Nucleotide_cyclase"/>
</dbReference>
<feature type="domain" description="GGDEF" evidence="2">
    <location>
        <begin position="244"/>
        <end position="379"/>
    </location>
</feature>
<evidence type="ECO:0000259" key="3">
    <source>
        <dbReference type="PROSITE" id="PS51832"/>
    </source>
</evidence>
<keyword evidence="1" id="KW-0472">Membrane</keyword>
<keyword evidence="4" id="KW-0378">Hydrolase</keyword>
<dbReference type="CDD" id="cd00077">
    <property type="entry name" value="HDc"/>
    <property type="match status" value="1"/>
</dbReference>